<feature type="compositionally biased region" description="Polar residues" evidence="17">
    <location>
        <begin position="154"/>
        <end position="189"/>
    </location>
</feature>
<dbReference type="Pfam" id="PF00856">
    <property type="entry name" value="SET"/>
    <property type="match status" value="1"/>
</dbReference>
<dbReference type="InterPro" id="IPR046341">
    <property type="entry name" value="SET_dom_sf"/>
</dbReference>
<evidence type="ECO:0000256" key="7">
    <source>
        <dbReference type="ARBA" id="ARBA00022679"/>
    </source>
</evidence>
<dbReference type="Gene3D" id="3.30.70.330">
    <property type="match status" value="1"/>
</dbReference>
<evidence type="ECO:0000256" key="3">
    <source>
        <dbReference type="ARBA" id="ARBA00012182"/>
    </source>
</evidence>
<evidence type="ECO:0000256" key="6">
    <source>
        <dbReference type="ARBA" id="ARBA00022603"/>
    </source>
</evidence>
<keyword evidence="7" id="KW-0808">Transferase</keyword>
<dbReference type="SMART" id="SM00317">
    <property type="entry name" value="SET"/>
    <property type="match status" value="1"/>
</dbReference>
<feature type="region of interest" description="Disordered" evidence="17">
    <location>
        <begin position="771"/>
        <end position="793"/>
    </location>
</feature>
<evidence type="ECO:0000256" key="11">
    <source>
        <dbReference type="ARBA" id="ARBA00030093"/>
    </source>
</evidence>
<dbReference type="InterPro" id="IPR001214">
    <property type="entry name" value="SET_dom"/>
</dbReference>
<dbReference type="InterPro" id="IPR044570">
    <property type="entry name" value="Set1-like"/>
</dbReference>
<feature type="region of interest" description="Disordered" evidence="17">
    <location>
        <begin position="979"/>
        <end position="1129"/>
    </location>
</feature>
<gene>
    <name evidence="20" type="ORF">SPI_06167</name>
</gene>
<comment type="catalytic activity">
    <reaction evidence="14">
        <text>L-lysyl(4)-[histone H3] + 3 S-adenosyl-L-methionine = N(6),N(6),N(6)-trimethyl-L-lysyl(4)-[histone H3] + 3 S-adenosyl-L-homocysteine + 3 H(+)</text>
        <dbReference type="Rhea" id="RHEA:60260"/>
        <dbReference type="Rhea" id="RHEA-COMP:15537"/>
        <dbReference type="Rhea" id="RHEA-COMP:15547"/>
        <dbReference type="ChEBI" id="CHEBI:15378"/>
        <dbReference type="ChEBI" id="CHEBI:29969"/>
        <dbReference type="ChEBI" id="CHEBI:57856"/>
        <dbReference type="ChEBI" id="CHEBI:59789"/>
        <dbReference type="ChEBI" id="CHEBI:61961"/>
        <dbReference type="EC" id="2.1.1.354"/>
    </reaction>
</comment>
<dbReference type="GO" id="GO:0005694">
    <property type="term" value="C:chromosome"/>
    <property type="evidence" value="ECO:0007669"/>
    <property type="project" value="UniProtKB-SubCell"/>
</dbReference>
<keyword evidence="6" id="KW-0489">Methyltransferase</keyword>
<dbReference type="GO" id="GO:0003676">
    <property type="term" value="F:nucleic acid binding"/>
    <property type="evidence" value="ECO:0007669"/>
    <property type="project" value="InterPro"/>
</dbReference>
<dbReference type="SMART" id="SM01291">
    <property type="entry name" value="N-SET"/>
    <property type="match status" value="1"/>
</dbReference>
<evidence type="ECO:0000256" key="1">
    <source>
        <dbReference type="ARBA" id="ARBA00004123"/>
    </source>
</evidence>
<comment type="catalytic activity">
    <reaction evidence="15">
        <text>N(6)-methyl-L-lysyl(4)-[histone H3] + S-adenosyl-L-methionine = N(6),N(6)-dimethyl-L-lysyl(4)-[histone H3] + S-adenosyl-L-homocysteine + H(+)</text>
        <dbReference type="Rhea" id="RHEA:60268"/>
        <dbReference type="Rhea" id="RHEA-COMP:15540"/>
        <dbReference type="Rhea" id="RHEA-COMP:15543"/>
        <dbReference type="ChEBI" id="CHEBI:15378"/>
        <dbReference type="ChEBI" id="CHEBI:57856"/>
        <dbReference type="ChEBI" id="CHEBI:59789"/>
        <dbReference type="ChEBI" id="CHEBI:61929"/>
        <dbReference type="ChEBI" id="CHEBI:61976"/>
    </reaction>
</comment>
<dbReference type="GO" id="GO:0048188">
    <property type="term" value="C:Set1C/COMPASS complex"/>
    <property type="evidence" value="ECO:0007669"/>
    <property type="project" value="InterPro"/>
</dbReference>
<feature type="compositionally biased region" description="Low complexity" evidence="17">
    <location>
        <begin position="8"/>
        <end position="18"/>
    </location>
</feature>
<evidence type="ECO:0000256" key="12">
    <source>
        <dbReference type="ARBA" id="ARBA00044492"/>
    </source>
</evidence>
<feature type="compositionally biased region" description="Acidic residues" evidence="17">
    <location>
        <begin position="855"/>
        <end position="864"/>
    </location>
</feature>
<name>A0A167RV33_9HYPO</name>
<sequence length="1494" mass="162047">MPPGSGAGFAQFFPAAPRAARDRATAMERQRASKQQRAAASSPALAAAPELRDGPEAITAPPSSTAARPTTESSLTAPPPPKSSPIAATRKPLADDEESLAGDINAAAAAAATATAAASRPNGLPSFSSSNPPSTSSSSSNGVGSYLTPLTADHSPSYTGAQPASAPSQRAEITTHSGWAASAASQPNRSSSATNTTTTTPSITSTQPHQPPLPPSSADRMMADGVPPSTAFYSSSVAARVPARDPNRSVKGIACVFDPLKPGDKDARSNADLKRKGKPVYKEFGLEDDAPPADPRLAKGGRLNYINVDFHLARARLRHAPYDLKPYPYDPRSSLGPGPPTQIVVSGFNPLVSFSKVIAMFASFGDIAESSNKMHPETGSYLGFGTFRYRDTKPSRTRPMGATAIDAARRAVRQMHGSRIEGVPVRVEYDPDGKKSSSLLEETLRKDREKSAATNATNTVPKIPTAPRHLSGAPTLLSRAPPTAPRGPAALRMLQQQQQQQQPQVKAMPPTVSATPSGVASVLSHNAVAQPPRGPATMAAVEVPAGKGIEMQPIAPRLVHSPFVFISCDHVPVVFQTIAHMKRRLKMHRFEDIRVDPSGYFIVFRDNPSGRAEAERCFHFANHTPFFTYELVMKLYLHGYSKGKNDDKDGTTGAGATAQSSSGSRNRRSRSPPAEKTEAELLREEQLQIQRDEEADVEEEKKQRAKDFDPVKAAVETVRLELVEHLIRHIRAHVAAPSLFSYLDPDNHIAKRRRLNIGGPEAPRLSAIRLDEDEADEPRKKPSPISTPNYRADPIERRTARLDVAALPRIRKAKGAAKLAAVRKQGLFDPFARQRTRLSSTRSAFRPLHYRLKDDSDEESEDETEARFSLARDTEEPESRGSDAERDDVDEDEDEDDEAAAEDRAVKKTLSTPWAFQEDDSMTESSFSAAAAEPETLVKPTDAKATAKKRRLDLHMGAAIKRQKRSEEEVFGVSIGAVETKPPVLRHDIDDEQDKTDRASEIPDDAQTLLHAEFATTASSTPTPSVPDDLDKKKKAGKKAKKSKRQIFEERQAQRQQQEQEQDDKAGPDVTGGESAKLEPEDETPAPAPVPAVKVAAPQAKGKGAKVAAGRRKGDAKGLEEQGEKEEVVDKRRPFDPVLFAHSLKPALVLPSGFSPSLGLLRTLGLHPSDLPTPEKLRKKSGSAAVATKSDLEMLLWKHERVTQLNTEGLGNAAMTGAEKGTAAAAAAVAAMAASHALDKPRIDGYYVPNPTGCARTEGVKKILNSEKSKYLPHHLKVKRAREEREARAGKAGKAAAVAAAKVATESSASRGTSRANRVNQRRYIADLNDQKRTLGQDSDVLRFNQLKKRKKTVKFARSAIHNWGLYAMESIPKDDMIIEYVGQEVRQSVATIREKAYIRAGIGSSYLFRIDDATVIDATKKGGIARFINHSCMPNCTAKIIKVEGSKRIVIYALRDIAQNEELTYDYKFEPEDNPEDRVPCLCGTTACKGFLN</sequence>
<feature type="compositionally biased region" description="Basic and acidic residues" evidence="17">
    <location>
        <begin position="985"/>
        <end position="1001"/>
    </location>
</feature>
<dbReference type="OrthoDB" id="308383at2759"/>
<dbReference type="Pfam" id="PF11767">
    <property type="entry name" value="SET_assoc"/>
    <property type="match status" value="1"/>
</dbReference>
<keyword evidence="9" id="KW-0156">Chromatin regulator</keyword>
<feature type="compositionally biased region" description="Basic residues" evidence="17">
    <location>
        <begin position="1033"/>
        <end position="1045"/>
    </location>
</feature>
<keyword evidence="8" id="KW-0949">S-adenosyl-L-methionine</keyword>
<feature type="compositionally biased region" description="Low complexity" evidence="17">
    <location>
        <begin position="33"/>
        <end position="49"/>
    </location>
</feature>
<dbReference type="InterPro" id="IPR003616">
    <property type="entry name" value="Post-SET_dom"/>
</dbReference>
<comment type="function">
    <text evidence="12">Catalytic component of the COMPASS (Set1C) complex that specifically mono-, di- and trimethylates histone H3 to form H3K4me1/2/3. Binds RNAs which might negatively affect its histone methyltransferase activity. COMPASS recognizes ubiquitinated H2B on one face of the nucleosome which stimulates the methylation of H3 on the opposing face.</text>
</comment>
<dbReference type="GO" id="GO:0140999">
    <property type="term" value="F:histone H3K4 trimethyltransferase activity"/>
    <property type="evidence" value="ECO:0007669"/>
    <property type="project" value="UniProtKB-EC"/>
</dbReference>
<feature type="compositionally biased region" description="Low complexity" evidence="17">
    <location>
        <begin position="1091"/>
        <end position="1108"/>
    </location>
</feature>
<dbReference type="Pfam" id="PF11764">
    <property type="entry name" value="N-SET"/>
    <property type="match status" value="1"/>
</dbReference>
<comment type="subunit">
    <text evidence="13">Component of the Set1C/COMPASS complex.</text>
</comment>
<feature type="compositionally biased region" description="Basic and acidic residues" evidence="17">
    <location>
        <begin position="1112"/>
        <end position="1129"/>
    </location>
</feature>
<feature type="compositionally biased region" description="Basic and acidic residues" evidence="17">
    <location>
        <begin position="870"/>
        <end position="884"/>
    </location>
</feature>
<dbReference type="PANTHER" id="PTHR45814">
    <property type="entry name" value="HISTONE-LYSINE N-METHYLTRANSFERASE SETD1"/>
    <property type="match status" value="1"/>
</dbReference>
<comment type="caution">
    <text evidence="20">The sequence shown here is derived from an EMBL/GenBank/DDBJ whole genome shotgun (WGS) entry which is preliminary data.</text>
</comment>
<keyword evidence="21" id="KW-1185">Reference proteome</keyword>
<reference evidence="20 21" key="1">
    <citation type="journal article" date="2016" name="Genome Biol. Evol.">
        <title>Divergent and convergent evolution of fungal pathogenicity.</title>
        <authorList>
            <person name="Shang Y."/>
            <person name="Xiao G."/>
            <person name="Zheng P."/>
            <person name="Cen K."/>
            <person name="Zhan S."/>
            <person name="Wang C."/>
        </authorList>
    </citation>
    <scope>NUCLEOTIDE SEQUENCE [LARGE SCALE GENOMIC DNA]</scope>
    <source>
        <strain evidence="20 21">RCEF 264</strain>
    </source>
</reference>
<feature type="compositionally biased region" description="Low complexity" evidence="17">
    <location>
        <begin position="486"/>
        <end position="504"/>
    </location>
</feature>
<dbReference type="PROSITE" id="PS50280">
    <property type="entry name" value="SET"/>
    <property type="match status" value="1"/>
</dbReference>
<dbReference type="CDD" id="cd20072">
    <property type="entry name" value="SET_SET1"/>
    <property type="match status" value="1"/>
</dbReference>
<dbReference type="InterPro" id="IPR035979">
    <property type="entry name" value="RBD_domain_sf"/>
</dbReference>
<dbReference type="STRING" id="1081102.A0A167RV33"/>
<evidence type="ECO:0000256" key="2">
    <source>
        <dbReference type="ARBA" id="ARBA00004286"/>
    </source>
</evidence>
<evidence type="ECO:0000256" key="14">
    <source>
        <dbReference type="ARBA" id="ARBA00047571"/>
    </source>
</evidence>
<dbReference type="PROSITE" id="PS50868">
    <property type="entry name" value="POST_SET"/>
    <property type="match status" value="1"/>
</dbReference>
<feature type="compositionally biased region" description="Acidic residues" evidence="17">
    <location>
        <begin position="885"/>
        <end position="900"/>
    </location>
</feature>
<feature type="compositionally biased region" description="Low complexity" evidence="17">
    <location>
        <begin position="106"/>
        <end position="145"/>
    </location>
</feature>
<evidence type="ECO:0000259" key="18">
    <source>
        <dbReference type="PROSITE" id="PS50280"/>
    </source>
</evidence>
<evidence type="ECO:0000256" key="10">
    <source>
        <dbReference type="ARBA" id="ARBA00023242"/>
    </source>
</evidence>
<dbReference type="EC" id="2.1.1.354" evidence="3"/>
<feature type="region of interest" description="Disordered" evidence="17">
    <location>
        <begin position="444"/>
        <end position="517"/>
    </location>
</feature>
<feature type="compositionally biased region" description="Low complexity" evidence="17">
    <location>
        <begin position="190"/>
        <end position="206"/>
    </location>
</feature>
<evidence type="ECO:0000313" key="21">
    <source>
        <dbReference type="Proteomes" id="UP000076874"/>
    </source>
</evidence>
<feature type="region of interest" description="Disordered" evidence="17">
    <location>
        <begin position="645"/>
        <end position="707"/>
    </location>
</feature>
<dbReference type="InterPro" id="IPR017111">
    <property type="entry name" value="Set1_fungi"/>
</dbReference>
<feature type="domain" description="Post-SET" evidence="19">
    <location>
        <begin position="1478"/>
        <end position="1494"/>
    </location>
</feature>
<comment type="catalytic activity">
    <reaction evidence="16">
        <text>N(6),N(6)-dimethyl-L-lysyl(4)-[histone H3] + S-adenosyl-L-methionine = N(6),N(6),N(6)-trimethyl-L-lysyl(4)-[histone H3] + S-adenosyl-L-homocysteine + H(+)</text>
        <dbReference type="Rhea" id="RHEA:60272"/>
        <dbReference type="Rhea" id="RHEA-COMP:15537"/>
        <dbReference type="Rhea" id="RHEA-COMP:15540"/>
        <dbReference type="ChEBI" id="CHEBI:15378"/>
        <dbReference type="ChEBI" id="CHEBI:57856"/>
        <dbReference type="ChEBI" id="CHEBI:59789"/>
        <dbReference type="ChEBI" id="CHEBI:61961"/>
        <dbReference type="ChEBI" id="CHEBI:61976"/>
    </reaction>
</comment>
<dbReference type="EMBL" id="AZHD01000011">
    <property type="protein sequence ID" value="OAA58965.1"/>
    <property type="molecule type" value="Genomic_DNA"/>
</dbReference>
<feature type="compositionally biased region" description="Polar residues" evidence="17">
    <location>
        <begin position="61"/>
        <end position="72"/>
    </location>
</feature>
<organism evidence="20 21">
    <name type="scientific">Niveomyces insectorum RCEF 264</name>
    <dbReference type="NCBI Taxonomy" id="1081102"/>
    <lineage>
        <taxon>Eukaryota</taxon>
        <taxon>Fungi</taxon>
        <taxon>Dikarya</taxon>
        <taxon>Ascomycota</taxon>
        <taxon>Pezizomycotina</taxon>
        <taxon>Sordariomycetes</taxon>
        <taxon>Hypocreomycetidae</taxon>
        <taxon>Hypocreales</taxon>
        <taxon>Cordycipitaceae</taxon>
        <taxon>Niveomyces</taxon>
    </lineage>
</organism>
<feature type="compositionally biased region" description="Low complexity" evidence="17">
    <location>
        <begin position="924"/>
        <end position="935"/>
    </location>
</feature>
<feature type="region of interest" description="Disordered" evidence="17">
    <location>
        <begin position="852"/>
        <end position="950"/>
    </location>
</feature>
<feature type="compositionally biased region" description="Low complexity" evidence="17">
    <location>
        <begin position="654"/>
        <end position="664"/>
    </location>
</feature>
<dbReference type="InterPro" id="IPR024657">
    <property type="entry name" value="COMPASS_Set1_N-SET"/>
</dbReference>
<comment type="subcellular location">
    <subcellularLocation>
        <location evidence="2">Chromosome</location>
    </subcellularLocation>
    <subcellularLocation>
        <location evidence="1">Nucleus</location>
    </subcellularLocation>
</comment>
<keyword evidence="5" id="KW-0158">Chromosome</keyword>
<dbReference type="Proteomes" id="UP000076874">
    <property type="component" value="Unassembled WGS sequence"/>
</dbReference>
<proteinExistence type="predicted"/>
<evidence type="ECO:0000256" key="17">
    <source>
        <dbReference type="SAM" id="MobiDB-lite"/>
    </source>
</evidence>
<evidence type="ECO:0000259" key="19">
    <source>
        <dbReference type="PROSITE" id="PS50868"/>
    </source>
</evidence>
<dbReference type="InterPro" id="IPR024636">
    <property type="entry name" value="SET_assoc"/>
</dbReference>
<dbReference type="InterPro" id="IPR012677">
    <property type="entry name" value="Nucleotide-bd_a/b_plait_sf"/>
</dbReference>
<evidence type="ECO:0000256" key="15">
    <source>
        <dbReference type="ARBA" id="ARBA00047583"/>
    </source>
</evidence>
<dbReference type="PROSITE" id="PS51572">
    <property type="entry name" value="SAM_MT43_1"/>
    <property type="match status" value="1"/>
</dbReference>
<dbReference type="SUPFAM" id="SSF82199">
    <property type="entry name" value="SET domain"/>
    <property type="match status" value="1"/>
</dbReference>
<protein>
    <recommendedName>
        <fullName evidence="4">Histone-lysine N-methyltransferase, H3 lysine-4 specific</fullName>
        <ecNumber evidence="3">2.1.1.354</ecNumber>
    </recommendedName>
    <alternativeName>
        <fullName evidence="11">SET domain-containing protein 1</fullName>
    </alternativeName>
</protein>
<evidence type="ECO:0000256" key="9">
    <source>
        <dbReference type="ARBA" id="ARBA00022853"/>
    </source>
</evidence>
<evidence type="ECO:0000256" key="8">
    <source>
        <dbReference type="ARBA" id="ARBA00022691"/>
    </source>
</evidence>
<keyword evidence="10" id="KW-0539">Nucleus</keyword>
<feature type="region of interest" description="Disordered" evidence="17">
    <location>
        <begin position="1"/>
        <end position="227"/>
    </location>
</feature>
<feature type="domain" description="SET" evidence="18">
    <location>
        <begin position="1352"/>
        <end position="1469"/>
    </location>
</feature>
<feature type="compositionally biased region" description="Basic and acidic residues" evidence="17">
    <location>
        <begin position="19"/>
        <end position="31"/>
    </location>
</feature>
<evidence type="ECO:0000313" key="20">
    <source>
        <dbReference type="EMBL" id="OAA58965.1"/>
    </source>
</evidence>
<dbReference type="SMART" id="SM00508">
    <property type="entry name" value="PostSET"/>
    <property type="match status" value="1"/>
</dbReference>
<evidence type="ECO:0000256" key="16">
    <source>
        <dbReference type="ARBA" id="ARBA00049129"/>
    </source>
</evidence>
<accession>A0A167RV33</accession>
<dbReference type="GO" id="GO:0032259">
    <property type="term" value="P:methylation"/>
    <property type="evidence" value="ECO:0007669"/>
    <property type="project" value="UniProtKB-KW"/>
</dbReference>
<dbReference type="SUPFAM" id="SSF54928">
    <property type="entry name" value="RNA-binding domain, RBD"/>
    <property type="match status" value="1"/>
</dbReference>
<dbReference type="Gene3D" id="2.170.270.10">
    <property type="entry name" value="SET domain"/>
    <property type="match status" value="1"/>
</dbReference>
<dbReference type="PANTHER" id="PTHR45814:SF2">
    <property type="entry name" value="HISTONE-LYSINE N-METHYLTRANSFERASE SETD1"/>
    <property type="match status" value="1"/>
</dbReference>
<evidence type="ECO:0000256" key="5">
    <source>
        <dbReference type="ARBA" id="ARBA00022454"/>
    </source>
</evidence>
<evidence type="ECO:0000256" key="13">
    <source>
        <dbReference type="ARBA" id="ARBA00044515"/>
    </source>
</evidence>
<evidence type="ECO:0000256" key="4">
    <source>
        <dbReference type="ARBA" id="ARBA00015839"/>
    </source>
</evidence>
<feature type="compositionally biased region" description="Basic and acidic residues" evidence="17">
    <location>
        <begin position="673"/>
        <end position="692"/>
    </location>
</feature>